<dbReference type="InterPro" id="IPR039383">
    <property type="entry name" value="FHIT"/>
</dbReference>
<dbReference type="PANTHER" id="PTHR42997">
    <property type="entry name" value="HIT FAMILY HYDROLASE"/>
    <property type="match status" value="1"/>
</dbReference>
<evidence type="ECO:0000256" key="2">
    <source>
        <dbReference type="PIRSR" id="PIRSR639383-2"/>
    </source>
</evidence>
<dbReference type="Gene3D" id="3.30.428.10">
    <property type="entry name" value="HIT-like"/>
    <property type="match status" value="1"/>
</dbReference>
<dbReference type="EMBL" id="FMYT01000015">
    <property type="protein sequence ID" value="SDC81922.1"/>
    <property type="molecule type" value="Genomic_DNA"/>
</dbReference>
<dbReference type="PROSITE" id="PS51084">
    <property type="entry name" value="HIT_2"/>
    <property type="match status" value="1"/>
</dbReference>
<accession>A0A1G6PNU3</accession>
<gene>
    <name evidence="3" type="ORF">SAMN04488597_11511</name>
</gene>
<dbReference type="InterPro" id="IPR036265">
    <property type="entry name" value="HIT-like_sf"/>
</dbReference>
<dbReference type="Pfam" id="PF01230">
    <property type="entry name" value="HIT"/>
    <property type="match status" value="1"/>
</dbReference>
<feature type="binding site" evidence="2">
    <location>
        <begin position="87"/>
        <end position="90"/>
    </location>
    <ligand>
        <name>substrate</name>
    </ligand>
</feature>
<organism evidence="3 4">
    <name type="scientific">Halanaerobium congolense</name>
    <dbReference type="NCBI Taxonomy" id="54121"/>
    <lineage>
        <taxon>Bacteria</taxon>
        <taxon>Bacillati</taxon>
        <taxon>Bacillota</taxon>
        <taxon>Clostridia</taxon>
        <taxon>Halanaerobiales</taxon>
        <taxon>Halanaerobiaceae</taxon>
        <taxon>Halanaerobium</taxon>
    </lineage>
</organism>
<feature type="active site" description="Tele-AMP-histidine intermediate" evidence="1">
    <location>
        <position position="94"/>
    </location>
</feature>
<dbReference type="SUPFAM" id="SSF54197">
    <property type="entry name" value="HIT-like"/>
    <property type="match status" value="1"/>
</dbReference>
<feature type="binding site" evidence="2">
    <location>
        <position position="96"/>
    </location>
    <ligand>
        <name>substrate</name>
    </ligand>
</feature>
<sequence length="124" mass="14488">MSCVFCEYPEKDYIIENELAFAIYDKFPVNEGHILVISKRHFANYFEATEAEIMAIFQLTKECKKILEEEYTPDGYNIGFNVNYAGGQTVMHIHQHIIPRYEGDIDNPRGGIRRLKKQLVYYDG</sequence>
<name>A0A1G6PNU3_9FIRM</name>
<dbReference type="InterPro" id="IPR052908">
    <property type="entry name" value="AP-4-A_phosphorylase"/>
</dbReference>
<dbReference type="PANTHER" id="PTHR42997:SF1">
    <property type="entry name" value="AP-4-A PHOSPHORYLASE"/>
    <property type="match status" value="1"/>
</dbReference>
<reference evidence="3 4" key="1">
    <citation type="submission" date="2016-10" db="EMBL/GenBank/DDBJ databases">
        <authorList>
            <person name="Varghese N."/>
            <person name="Submissions S."/>
        </authorList>
    </citation>
    <scope>NUCLEOTIDE SEQUENCE [LARGE SCALE GENOMIC DNA]</scope>
    <source>
        <strain evidence="3 4">WG10</strain>
    </source>
</reference>
<evidence type="ECO:0000313" key="4">
    <source>
        <dbReference type="Proteomes" id="UP000324896"/>
    </source>
</evidence>
<proteinExistence type="predicted"/>
<keyword evidence="3" id="KW-0378">Hydrolase</keyword>
<evidence type="ECO:0000256" key="1">
    <source>
        <dbReference type="PIRSR" id="PIRSR639383-1"/>
    </source>
</evidence>
<dbReference type="OrthoDB" id="9784774at2"/>
<dbReference type="CDD" id="cd01275">
    <property type="entry name" value="FHIT"/>
    <property type="match status" value="1"/>
</dbReference>
<evidence type="ECO:0000313" key="3">
    <source>
        <dbReference type="EMBL" id="SDC81922.1"/>
    </source>
</evidence>
<dbReference type="GO" id="GO:0016787">
    <property type="term" value="F:hydrolase activity"/>
    <property type="evidence" value="ECO:0007669"/>
    <property type="project" value="UniProtKB-KW"/>
</dbReference>
<protein>
    <submittedName>
        <fullName evidence="3">Diadenosine tetraphosphate (Ap4A) hydrolase</fullName>
    </submittedName>
</protein>
<dbReference type="InterPro" id="IPR011146">
    <property type="entry name" value="HIT-like"/>
</dbReference>
<dbReference type="Proteomes" id="UP000324896">
    <property type="component" value="Unassembled WGS sequence"/>
</dbReference>
<dbReference type="AlphaFoldDB" id="A0A1G6PNU3"/>
<dbReference type="STRING" id="54121.SAMN04515653_10545"/>
<dbReference type="RefSeq" id="WP_073159295.1">
    <property type="nucleotide sequence ID" value="NZ_FMYT01000015.1"/>
</dbReference>